<name>A0A9Q1L941_9SOLA</name>
<evidence type="ECO:0000256" key="1">
    <source>
        <dbReference type="SAM" id="MobiDB-lite"/>
    </source>
</evidence>
<feature type="compositionally biased region" description="Basic and acidic residues" evidence="1">
    <location>
        <begin position="11"/>
        <end position="22"/>
    </location>
</feature>
<accession>A0A9Q1L941</accession>
<proteinExistence type="predicted"/>
<gene>
    <name evidence="2" type="ORF">K7X08_023796</name>
</gene>
<dbReference type="AlphaFoldDB" id="A0A9Q1L941"/>
<feature type="compositionally biased region" description="Polar residues" evidence="1">
    <location>
        <begin position="25"/>
        <end position="58"/>
    </location>
</feature>
<evidence type="ECO:0000313" key="3">
    <source>
        <dbReference type="Proteomes" id="UP001152561"/>
    </source>
</evidence>
<organism evidence="2 3">
    <name type="scientific">Anisodus acutangulus</name>
    <dbReference type="NCBI Taxonomy" id="402998"/>
    <lineage>
        <taxon>Eukaryota</taxon>
        <taxon>Viridiplantae</taxon>
        <taxon>Streptophyta</taxon>
        <taxon>Embryophyta</taxon>
        <taxon>Tracheophyta</taxon>
        <taxon>Spermatophyta</taxon>
        <taxon>Magnoliopsida</taxon>
        <taxon>eudicotyledons</taxon>
        <taxon>Gunneridae</taxon>
        <taxon>Pentapetalae</taxon>
        <taxon>asterids</taxon>
        <taxon>lamiids</taxon>
        <taxon>Solanales</taxon>
        <taxon>Solanaceae</taxon>
        <taxon>Solanoideae</taxon>
        <taxon>Hyoscyameae</taxon>
        <taxon>Anisodus</taxon>
    </lineage>
</organism>
<feature type="region of interest" description="Disordered" evidence="1">
    <location>
        <begin position="152"/>
        <end position="180"/>
    </location>
</feature>
<dbReference type="EMBL" id="JAJAGQ010000021">
    <property type="protein sequence ID" value="KAJ8530915.1"/>
    <property type="molecule type" value="Genomic_DNA"/>
</dbReference>
<sequence>MVGNSGATADSIEKNKQREKDSVIANPTTDALVSTSDTQNNTSGGTRNTQIAGKNNQQVDNGWAIITHRKSPEIRINEPTALQQILSHNPFQAIAQSDNLVPAGILATTDEVQEREPGQKLMSDAIDNAGVTPRVDVNELQVDSGQKINATGEIQAADSGQRVAENESATGETSATESGN</sequence>
<reference evidence="3" key="1">
    <citation type="journal article" date="2023" name="Proc. Natl. Acad. Sci. U.S.A.">
        <title>Genomic and structural basis for evolution of tropane alkaloid biosynthesis.</title>
        <authorList>
            <person name="Wanga Y.-J."/>
            <person name="Taina T."/>
            <person name="Yua J.-Y."/>
            <person name="Lia J."/>
            <person name="Xua B."/>
            <person name="Chenc J."/>
            <person name="D'Auriad J.C."/>
            <person name="Huanga J.-P."/>
            <person name="Huanga S.-X."/>
        </authorList>
    </citation>
    <scope>NUCLEOTIDE SEQUENCE [LARGE SCALE GENOMIC DNA]</scope>
    <source>
        <strain evidence="3">cv. KIB-2019</strain>
    </source>
</reference>
<evidence type="ECO:0000313" key="2">
    <source>
        <dbReference type="EMBL" id="KAJ8530915.1"/>
    </source>
</evidence>
<dbReference type="Proteomes" id="UP001152561">
    <property type="component" value="Unassembled WGS sequence"/>
</dbReference>
<feature type="region of interest" description="Disordered" evidence="1">
    <location>
        <begin position="1"/>
        <end position="58"/>
    </location>
</feature>
<protein>
    <submittedName>
        <fullName evidence="2">Uncharacterized protein</fullName>
    </submittedName>
</protein>
<keyword evidence="3" id="KW-1185">Reference proteome</keyword>
<comment type="caution">
    <text evidence="2">The sequence shown here is derived from an EMBL/GenBank/DDBJ whole genome shotgun (WGS) entry which is preliminary data.</text>
</comment>
<feature type="compositionally biased region" description="Polar residues" evidence="1">
    <location>
        <begin position="167"/>
        <end position="180"/>
    </location>
</feature>